<keyword evidence="2" id="KW-1185">Reference proteome</keyword>
<dbReference type="OrthoDB" id="148219at2157"/>
<dbReference type="RefSeq" id="WP_011695687.1">
    <property type="nucleotide sequence ID" value="NC_008553.1"/>
</dbReference>
<protein>
    <recommendedName>
        <fullName evidence="3">Methanogenesis marker protein 6</fullName>
    </recommendedName>
</protein>
<accession>A0B6G5</accession>
<evidence type="ECO:0000313" key="1">
    <source>
        <dbReference type="EMBL" id="ABK14289.1"/>
    </source>
</evidence>
<dbReference type="GeneID" id="4463245"/>
<evidence type="ECO:0000313" key="2">
    <source>
        <dbReference type="Proteomes" id="UP000000674"/>
    </source>
</evidence>
<gene>
    <name evidence="1" type="ordered locus">Mthe_0498</name>
</gene>
<dbReference type="InterPro" id="IPR012025">
    <property type="entry name" value="Methan_mark_6"/>
</dbReference>
<dbReference type="Pfam" id="PF09875">
    <property type="entry name" value="DUF2102"/>
    <property type="match status" value="1"/>
</dbReference>
<organism evidence="1 2">
    <name type="scientific">Methanothrix thermoacetophila (strain DSM 6194 / JCM 14653 / NBRC 101360 / PT)</name>
    <name type="common">Methanosaeta thermophila</name>
    <dbReference type="NCBI Taxonomy" id="349307"/>
    <lineage>
        <taxon>Archaea</taxon>
        <taxon>Methanobacteriati</taxon>
        <taxon>Methanobacteriota</taxon>
        <taxon>Stenosarchaea group</taxon>
        <taxon>Methanomicrobia</taxon>
        <taxon>Methanotrichales</taxon>
        <taxon>Methanotrichaceae</taxon>
        <taxon>Methanothrix</taxon>
    </lineage>
</organism>
<dbReference type="KEGG" id="mtp:Mthe_0498"/>
<dbReference type="PIRSF" id="PIRSF005642">
    <property type="entry name" value="UCP005642"/>
    <property type="match status" value="1"/>
</dbReference>
<reference evidence="1 2" key="1">
    <citation type="submission" date="2006-10" db="EMBL/GenBank/DDBJ databases">
        <title>Complete sequence of Methanosaeta thermophila PT.</title>
        <authorList>
            <consortium name="US DOE Joint Genome Institute"/>
            <person name="Copeland A."/>
            <person name="Lucas S."/>
            <person name="Lapidus A."/>
            <person name="Barry K."/>
            <person name="Detter J.C."/>
            <person name="Glavina del Rio T."/>
            <person name="Hammon N."/>
            <person name="Israni S."/>
            <person name="Pitluck S."/>
            <person name="Chain P."/>
            <person name="Malfatti S."/>
            <person name="Shin M."/>
            <person name="Vergez L."/>
            <person name="Schmutz J."/>
            <person name="Larimer F."/>
            <person name="Land M."/>
            <person name="Hauser L."/>
            <person name="Kyrpides N."/>
            <person name="Kim E."/>
            <person name="Smith K.S."/>
            <person name="Ingram-Smith C."/>
            <person name="Richardson P."/>
        </authorList>
    </citation>
    <scope>NUCLEOTIDE SEQUENCE [LARGE SCALE GENOMIC DNA]</scope>
    <source>
        <strain evidence="2">DSM 6194 / JCM 14653 / NBRC 101360 / PT</strain>
    </source>
</reference>
<dbReference type="Proteomes" id="UP000000674">
    <property type="component" value="Chromosome"/>
</dbReference>
<proteinExistence type="predicted"/>
<dbReference type="NCBIfam" id="TIGR03272">
    <property type="entry name" value="methan_mark_6"/>
    <property type="match status" value="1"/>
</dbReference>
<sequence>MRVTKYVITSPESEILPSDIAMHIYGSKRDVHVKETCFGVIINGEKDEIEDLVREIRAMDPNGIFIKDRGFPPGDPRRCRGHRGGGPRPGFFMLECESKMLPMISRALEAESRNAPLPEAAPEKTPVSMERLVEIIKDEFA</sequence>
<dbReference type="STRING" id="349307.Mthe_0498"/>
<dbReference type="AlphaFoldDB" id="A0B6G5"/>
<dbReference type="HOGENOM" id="CLU_132457_1_0_2"/>
<name>A0B6G5_METTP</name>
<dbReference type="EMBL" id="CP000477">
    <property type="protein sequence ID" value="ABK14289.1"/>
    <property type="molecule type" value="Genomic_DNA"/>
</dbReference>
<evidence type="ECO:0008006" key="3">
    <source>
        <dbReference type="Google" id="ProtNLM"/>
    </source>
</evidence>